<comment type="caution">
    <text evidence="3">The sequence shown here is derived from an EMBL/GenBank/DDBJ whole genome shotgun (WGS) entry which is preliminary data.</text>
</comment>
<name>A0A1F7RVI4_9BACT</name>
<feature type="domain" description="ASPIC/UnbV" evidence="2">
    <location>
        <begin position="556"/>
        <end position="622"/>
    </location>
</feature>
<dbReference type="PANTHER" id="PTHR16026">
    <property type="entry name" value="CARTILAGE ACIDIC PROTEIN 1"/>
    <property type="match status" value="1"/>
</dbReference>
<dbReference type="Pfam" id="PF07593">
    <property type="entry name" value="UnbV_ASPIC"/>
    <property type="match status" value="1"/>
</dbReference>
<evidence type="ECO:0000259" key="2">
    <source>
        <dbReference type="Pfam" id="PF07593"/>
    </source>
</evidence>
<evidence type="ECO:0000256" key="1">
    <source>
        <dbReference type="ARBA" id="ARBA00022729"/>
    </source>
</evidence>
<accession>A0A1F7RVI4</accession>
<dbReference type="InterPro" id="IPR028994">
    <property type="entry name" value="Integrin_alpha_N"/>
</dbReference>
<dbReference type="InterPro" id="IPR011519">
    <property type="entry name" value="UnbV_ASPIC"/>
</dbReference>
<dbReference type="EMBL" id="MGDE01000159">
    <property type="protein sequence ID" value="OGL44907.1"/>
    <property type="molecule type" value="Genomic_DNA"/>
</dbReference>
<dbReference type="InterPro" id="IPR013517">
    <property type="entry name" value="FG-GAP"/>
</dbReference>
<dbReference type="Pfam" id="PF13517">
    <property type="entry name" value="FG-GAP_3"/>
    <property type="match status" value="4"/>
</dbReference>
<dbReference type="PANTHER" id="PTHR16026:SF0">
    <property type="entry name" value="CARTILAGE ACIDIC PROTEIN 1"/>
    <property type="match status" value="1"/>
</dbReference>
<evidence type="ECO:0000313" key="4">
    <source>
        <dbReference type="Proteomes" id="UP000178797"/>
    </source>
</evidence>
<keyword evidence="1" id="KW-0732">Signal</keyword>
<dbReference type="Proteomes" id="UP000178797">
    <property type="component" value="Unassembled WGS sequence"/>
</dbReference>
<dbReference type="InterPro" id="IPR027039">
    <property type="entry name" value="Crtac1"/>
</dbReference>
<organism evidence="3 4">
    <name type="scientific">Candidatus Schekmanbacteria bacterium RBG_16_38_10</name>
    <dbReference type="NCBI Taxonomy" id="1817879"/>
    <lineage>
        <taxon>Bacteria</taxon>
        <taxon>Candidatus Schekmaniibacteriota</taxon>
    </lineage>
</organism>
<protein>
    <recommendedName>
        <fullName evidence="2">ASPIC/UnbV domain-containing protein</fullName>
    </recommendedName>
</protein>
<sequence>MKQFVLLIAIVFFSTIMKLPAGGTEMRFVDKTAESVLSYQSSPSWGLSWGDFNNDDLIDVYIKNHQVNPPSLYKNVGNGVFQDITSQTGFSMIEDFHGASWGDFDNDGDSDLYQANGACGGNCSKNNHLFMNNGDGGFTDIAGSAGVLDPNGRGRMPLWFDYNGDGYLDIFVANEKHYNAPSLLFKNEGNGTFTDVSVSAGVGSIEMANGAYLSDLNGDNKADLIISNWKGIQIFSNNGDGTFTDNGLIRIDNVQDVAIGDYDNDKGMDIFVSRGLSDGDAYEVSSSKLKYRIEVENIEKGIDFETVNFSVAEFDFYRHENRISATDNIYIGPNKYNPAQIPFLLDASAIQNRGEPVRSGPGCYIWFDGSDNKWHTRFVGLIGENFNISGVISTSGAIGQTITLNLNIGQDMVNKLFQNDGSGHFVDVTDMSGLETYNGNSMSAVFADFDNDGDLDIYAVYAGGISNAPNKLFENDGNGHFTDAAFESGSQASAQGRGESVAVADYNNDGFLDMIVLNGLGDAPFHLGERVVLENQKTRNNWLQIKLAGTVSNKDGVGAIVVVDADTLSIAREQMGGMHHFSQNSQVLQFGLGSKSVVDRITIYWPSGIVQQLVNVNVNQRLKVEEPEISFVLTPDAAVLPRGGVLTVRANIVNYSDQRTGFYFATNLILPDGTIFPKIPSALVGPDWISLAPKEAITRTLTRQISGVAPLGNYIYNGFIVKKPYTSILNENHFLFKVTPAP</sequence>
<gene>
    <name evidence="3" type="ORF">A2W05_06555</name>
</gene>
<evidence type="ECO:0000313" key="3">
    <source>
        <dbReference type="EMBL" id="OGL44907.1"/>
    </source>
</evidence>
<reference evidence="3 4" key="1">
    <citation type="journal article" date="2016" name="Nat. Commun.">
        <title>Thousands of microbial genomes shed light on interconnected biogeochemical processes in an aquifer system.</title>
        <authorList>
            <person name="Anantharaman K."/>
            <person name="Brown C.T."/>
            <person name="Hug L.A."/>
            <person name="Sharon I."/>
            <person name="Castelle C.J."/>
            <person name="Probst A.J."/>
            <person name="Thomas B.C."/>
            <person name="Singh A."/>
            <person name="Wilkins M.J."/>
            <person name="Karaoz U."/>
            <person name="Brodie E.L."/>
            <person name="Williams K.H."/>
            <person name="Hubbard S.S."/>
            <person name="Banfield J.F."/>
        </authorList>
    </citation>
    <scope>NUCLEOTIDE SEQUENCE [LARGE SCALE GENOMIC DNA]</scope>
</reference>
<dbReference type="AlphaFoldDB" id="A0A1F7RVI4"/>
<proteinExistence type="predicted"/>
<dbReference type="Gene3D" id="2.130.10.130">
    <property type="entry name" value="Integrin alpha, N-terminal"/>
    <property type="match status" value="2"/>
</dbReference>
<dbReference type="SUPFAM" id="SSF69318">
    <property type="entry name" value="Integrin alpha N-terminal domain"/>
    <property type="match status" value="2"/>
</dbReference>